<comment type="similarity">
    <text evidence="9 11">Belongs to the TonB-dependent receptor family.</text>
</comment>
<dbReference type="PROSITE" id="PS01156">
    <property type="entry name" value="TONB_DEPENDENT_REC_2"/>
    <property type="match status" value="1"/>
</dbReference>
<sequence>MKKSILAVSIAALFSSHSVNAQAEAAKVNSSDLEHIQIISHHDRLRTESGSATLLTEVELEKFEYDDIHRILSSVPGVNIREEDGYGLRPNIGFRGVTPERSKKITILEDGVLIGPAPYSAPAAYYFPVTTRMTAVEVFKGPAAIKFGPQTVAGTLNMVTRQVPDMQEGGIDLATGQDGYQKVHGYYGNAVDDLSFLVEGVHLGANGFKELDGGGNTGFDKNDLLAKIRYQFNAAGFDQNIQLKLSYADETSHETYLGLSDDDFATTPYRRYAATQPALMETEHQQVMFTHNMSNDQFSLTSRIYRNDYERAWLKLNKLTNTNATLSEVLADPTTYQTEFGVITGARDSVVSGETSHNLIMGTNDREYYSQGVQLDGTWRFNAFNFEHKLSFGARYHEDEIDRKHFEQVFLMEAGVSQEIADSRYDTTQNVEQTDALAVYIEDAVTIDKLTVTAGVRGEFMDMHYHNKANLDDWQNKETRIWLPGVSGFYQFSDSAGMLFGVHQGFVPSSPQQGDDIELEKSVNYEFGGRFNDGITQFEVVSFFNDYSNLKESCSQSNCGDDTQLDTEFNGGAVNVYGLETQFGQRYPLNMQIEIPYSVVYTYTKSEFQEAFNSDFAQWGEVSKGDELPYLPTHQATFNLGIDSDVWRINMALKYISAMNEAAGRGVALSGVKTDASTVIDVSASYDIGQYGRIYAKVDNITDEADIISRRPYGARPSKPRQISIGYKYQF</sequence>
<keyword evidence="8 9" id="KW-0998">Cell outer membrane</keyword>
<feature type="domain" description="TonB-dependent receptor plug" evidence="14">
    <location>
        <begin position="46"/>
        <end position="155"/>
    </location>
</feature>
<evidence type="ECO:0000256" key="1">
    <source>
        <dbReference type="ARBA" id="ARBA00004571"/>
    </source>
</evidence>
<evidence type="ECO:0000256" key="11">
    <source>
        <dbReference type="RuleBase" id="RU003357"/>
    </source>
</evidence>
<evidence type="ECO:0000256" key="4">
    <source>
        <dbReference type="ARBA" id="ARBA00022692"/>
    </source>
</evidence>
<evidence type="ECO:0000256" key="2">
    <source>
        <dbReference type="ARBA" id="ARBA00022448"/>
    </source>
</evidence>
<dbReference type="GO" id="GO:0033214">
    <property type="term" value="P:siderophore-iron import into cell"/>
    <property type="evidence" value="ECO:0007669"/>
    <property type="project" value="TreeGrafter"/>
</dbReference>
<dbReference type="EMBL" id="MWPV01000001">
    <property type="protein sequence ID" value="OUL59461.1"/>
    <property type="molecule type" value="Genomic_DNA"/>
</dbReference>
<keyword evidence="3 9" id="KW-1134">Transmembrane beta strand</keyword>
<dbReference type="InterPro" id="IPR012910">
    <property type="entry name" value="Plug_dom"/>
</dbReference>
<dbReference type="PANTHER" id="PTHR30442:SF0">
    <property type="entry name" value="FE(3+) DICITRATE TRANSPORT PROTEIN FECA"/>
    <property type="match status" value="1"/>
</dbReference>
<feature type="chain" id="PRO_5012331529" evidence="12">
    <location>
        <begin position="22"/>
        <end position="731"/>
    </location>
</feature>
<comment type="caution">
    <text evidence="15">The sequence shown here is derived from an EMBL/GenBank/DDBJ whole genome shotgun (WGS) entry which is preliminary data.</text>
</comment>
<dbReference type="Proteomes" id="UP000194841">
    <property type="component" value="Unassembled WGS sequence"/>
</dbReference>
<evidence type="ECO:0000256" key="8">
    <source>
        <dbReference type="ARBA" id="ARBA00023237"/>
    </source>
</evidence>
<feature type="signal peptide" evidence="12">
    <location>
        <begin position="1"/>
        <end position="21"/>
    </location>
</feature>
<dbReference type="Gene3D" id="2.170.130.10">
    <property type="entry name" value="TonB-dependent receptor, plug domain"/>
    <property type="match status" value="1"/>
</dbReference>
<evidence type="ECO:0000259" key="13">
    <source>
        <dbReference type="Pfam" id="PF00593"/>
    </source>
</evidence>
<keyword evidence="15" id="KW-0675">Receptor</keyword>
<evidence type="ECO:0000256" key="5">
    <source>
        <dbReference type="ARBA" id="ARBA00022729"/>
    </source>
</evidence>
<evidence type="ECO:0000256" key="9">
    <source>
        <dbReference type="PROSITE-ProRule" id="PRU01360"/>
    </source>
</evidence>
<feature type="domain" description="TonB-dependent receptor-like beta-barrel" evidence="13">
    <location>
        <begin position="236"/>
        <end position="701"/>
    </location>
</feature>
<proteinExistence type="inferred from homology"/>
<keyword evidence="7 9" id="KW-0472">Membrane</keyword>
<comment type="subcellular location">
    <subcellularLocation>
        <location evidence="1 9">Cell outer membrane</location>
        <topology evidence="1 9">Multi-pass membrane protein</topology>
    </subcellularLocation>
</comment>
<dbReference type="GO" id="GO:0009279">
    <property type="term" value="C:cell outer membrane"/>
    <property type="evidence" value="ECO:0007669"/>
    <property type="project" value="UniProtKB-SubCell"/>
</dbReference>
<dbReference type="Pfam" id="PF00593">
    <property type="entry name" value="TonB_dep_Rec_b-barrel"/>
    <property type="match status" value="1"/>
</dbReference>
<gene>
    <name evidence="15" type="ORF">B1199_04115</name>
</gene>
<keyword evidence="6 11" id="KW-0798">TonB box</keyword>
<dbReference type="InterPro" id="IPR037066">
    <property type="entry name" value="Plug_dom_sf"/>
</dbReference>
<dbReference type="InterPro" id="IPR010917">
    <property type="entry name" value="TonB_rcpt_CS"/>
</dbReference>
<protein>
    <submittedName>
        <fullName evidence="15">TonB-dependent receptor</fullName>
    </submittedName>
</protein>
<evidence type="ECO:0000256" key="7">
    <source>
        <dbReference type="ARBA" id="ARBA00023136"/>
    </source>
</evidence>
<dbReference type="Gene3D" id="2.40.170.20">
    <property type="entry name" value="TonB-dependent receptor, beta-barrel domain"/>
    <property type="match status" value="1"/>
</dbReference>
<dbReference type="PROSITE" id="PS52016">
    <property type="entry name" value="TONB_DEPENDENT_REC_3"/>
    <property type="match status" value="1"/>
</dbReference>
<dbReference type="InterPro" id="IPR036942">
    <property type="entry name" value="Beta-barrel_TonB_sf"/>
</dbReference>
<dbReference type="SUPFAM" id="SSF56935">
    <property type="entry name" value="Porins"/>
    <property type="match status" value="1"/>
</dbReference>
<evidence type="ECO:0000256" key="3">
    <source>
        <dbReference type="ARBA" id="ARBA00022452"/>
    </source>
</evidence>
<evidence type="ECO:0000313" key="15">
    <source>
        <dbReference type="EMBL" id="OUL59461.1"/>
    </source>
</evidence>
<evidence type="ECO:0000259" key="14">
    <source>
        <dbReference type="Pfam" id="PF07715"/>
    </source>
</evidence>
<evidence type="ECO:0000313" key="16">
    <source>
        <dbReference type="Proteomes" id="UP000194841"/>
    </source>
</evidence>
<dbReference type="InterPro" id="IPR039426">
    <property type="entry name" value="TonB-dep_rcpt-like"/>
</dbReference>
<keyword evidence="2 9" id="KW-0813">Transport</keyword>
<accession>A0A244CV55</accession>
<keyword evidence="16" id="KW-1185">Reference proteome</keyword>
<dbReference type="InterPro" id="IPR000531">
    <property type="entry name" value="Beta-barrel_TonB"/>
</dbReference>
<dbReference type="Pfam" id="PF07715">
    <property type="entry name" value="Plug"/>
    <property type="match status" value="1"/>
</dbReference>
<dbReference type="PANTHER" id="PTHR30442">
    <property type="entry name" value="IRON III DICITRATE TRANSPORT PROTEIN FECA"/>
    <property type="match status" value="1"/>
</dbReference>
<organism evidence="15 16">
    <name type="scientific">Pseudoalteromonas ulvae</name>
    <dbReference type="NCBI Taxonomy" id="107327"/>
    <lineage>
        <taxon>Bacteria</taxon>
        <taxon>Pseudomonadati</taxon>
        <taxon>Pseudomonadota</taxon>
        <taxon>Gammaproteobacteria</taxon>
        <taxon>Alteromonadales</taxon>
        <taxon>Pseudoalteromonadaceae</taxon>
        <taxon>Pseudoalteromonas</taxon>
    </lineage>
</organism>
<dbReference type="AlphaFoldDB" id="A0A244CV55"/>
<keyword evidence="5 12" id="KW-0732">Signal</keyword>
<keyword evidence="4 9" id="KW-0812">Transmembrane</keyword>
<reference evidence="15 16" key="1">
    <citation type="submission" date="2017-02" db="EMBL/GenBank/DDBJ databases">
        <title>Pseudoalteromonas ulvae TC14 Genome.</title>
        <authorList>
            <person name="Molmeret M."/>
        </authorList>
    </citation>
    <scope>NUCLEOTIDE SEQUENCE [LARGE SCALE GENOMIC DNA]</scope>
    <source>
        <strain evidence="15">TC14</strain>
    </source>
</reference>
<evidence type="ECO:0000256" key="10">
    <source>
        <dbReference type="PROSITE-ProRule" id="PRU10144"/>
    </source>
</evidence>
<feature type="short sequence motif" description="TonB C-terminal box" evidence="10">
    <location>
        <begin position="714"/>
        <end position="731"/>
    </location>
</feature>
<name>A0A244CV55_PSEDV</name>
<dbReference type="RefSeq" id="WP_086742851.1">
    <property type="nucleotide sequence ID" value="NZ_MWPV01000001.1"/>
</dbReference>
<dbReference type="OrthoDB" id="9760494at2"/>
<evidence type="ECO:0000256" key="6">
    <source>
        <dbReference type="ARBA" id="ARBA00023077"/>
    </source>
</evidence>
<evidence type="ECO:0000256" key="12">
    <source>
        <dbReference type="SAM" id="SignalP"/>
    </source>
</evidence>